<reference evidence="1" key="1">
    <citation type="journal article" date="2017" name="Nature">
        <title>The genome of Chenopodium quinoa.</title>
        <authorList>
            <person name="Jarvis D.E."/>
            <person name="Ho Y.S."/>
            <person name="Lightfoot D.J."/>
            <person name="Schmoeckel S.M."/>
            <person name="Li B."/>
            <person name="Borm T.J.A."/>
            <person name="Ohyanagi H."/>
            <person name="Mineta K."/>
            <person name="Michell C.T."/>
            <person name="Saber N."/>
            <person name="Kharbatia N.M."/>
            <person name="Rupper R.R."/>
            <person name="Sharp A.R."/>
            <person name="Dally N."/>
            <person name="Boughton B.A."/>
            <person name="Woo Y.H."/>
            <person name="Gao G."/>
            <person name="Schijlen E.G.W.M."/>
            <person name="Guo X."/>
            <person name="Momin A.A."/>
            <person name="Negrao S."/>
            <person name="Al-Babili S."/>
            <person name="Gehring C."/>
            <person name="Roessner U."/>
            <person name="Jung C."/>
            <person name="Murphy K."/>
            <person name="Arold S.T."/>
            <person name="Gojobori T."/>
            <person name="van der Linden C.G."/>
            <person name="van Loo E.N."/>
            <person name="Jellen E.N."/>
            <person name="Maughan P.J."/>
            <person name="Tester M."/>
        </authorList>
    </citation>
    <scope>NUCLEOTIDE SEQUENCE [LARGE SCALE GENOMIC DNA]</scope>
    <source>
        <strain evidence="1">cv. PI 614886</strain>
    </source>
</reference>
<name>A0A803MP85_CHEQI</name>
<dbReference type="Proteomes" id="UP000596660">
    <property type="component" value="Unplaced"/>
</dbReference>
<proteinExistence type="predicted"/>
<dbReference type="Gramene" id="AUR62033086-RA">
    <property type="protein sequence ID" value="AUR62033086-RA:cds"/>
    <property type="gene ID" value="AUR62033086"/>
</dbReference>
<dbReference type="AlphaFoldDB" id="A0A803MP85"/>
<reference evidence="1" key="2">
    <citation type="submission" date="2021-03" db="UniProtKB">
        <authorList>
            <consortium name="EnsemblPlants"/>
        </authorList>
    </citation>
    <scope>IDENTIFICATION</scope>
</reference>
<dbReference type="EnsemblPlants" id="AUR62033086-RA">
    <property type="protein sequence ID" value="AUR62033086-RA:cds"/>
    <property type="gene ID" value="AUR62033086"/>
</dbReference>
<organism evidence="1 2">
    <name type="scientific">Chenopodium quinoa</name>
    <name type="common">Quinoa</name>
    <dbReference type="NCBI Taxonomy" id="63459"/>
    <lineage>
        <taxon>Eukaryota</taxon>
        <taxon>Viridiplantae</taxon>
        <taxon>Streptophyta</taxon>
        <taxon>Embryophyta</taxon>
        <taxon>Tracheophyta</taxon>
        <taxon>Spermatophyta</taxon>
        <taxon>Magnoliopsida</taxon>
        <taxon>eudicotyledons</taxon>
        <taxon>Gunneridae</taxon>
        <taxon>Pentapetalae</taxon>
        <taxon>Caryophyllales</taxon>
        <taxon>Chenopodiaceae</taxon>
        <taxon>Chenopodioideae</taxon>
        <taxon>Atripliceae</taxon>
        <taxon>Chenopodium</taxon>
    </lineage>
</organism>
<protein>
    <submittedName>
        <fullName evidence="1">Uncharacterized protein</fullName>
    </submittedName>
</protein>
<evidence type="ECO:0000313" key="1">
    <source>
        <dbReference type="EnsemblPlants" id="AUR62033086-RA:cds"/>
    </source>
</evidence>
<sequence length="112" mass="12094">MLSSEVAEDICVSLSHSDEGGVMDLINFEEGKGAGVDIGELCPYEGGVGMDSDGGNMVNLNIIKIDPTEVRMIFDSWEEVDIYYNAFGKQEGFGVVLGQSSYKTLKDGCKVK</sequence>
<keyword evidence="2" id="KW-1185">Reference proteome</keyword>
<evidence type="ECO:0000313" key="2">
    <source>
        <dbReference type="Proteomes" id="UP000596660"/>
    </source>
</evidence>
<accession>A0A803MP85</accession>